<dbReference type="AlphaFoldDB" id="A0A644VI38"/>
<dbReference type="EMBL" id="VSSQ01000316">
    <property type="protein sequence ID" value="MPL90897.1"/>
    <property type="molecule type" value="Genomic_DNA"/>
</dbReference>
<keyword evidence="1" id="KW-1133">Transmembrane helix</keyword>
<name>A0A644VI38_9ZZZZ</name>
<accession>A0A644VI38</accession>
<keyword evidence="1" id="KW-0472">Membrane</keyword>
<gene>
    <name evidence="2" type="ORF">SDC9_36955</name>
</gene>
<keyword evidence="1" id="KW-0812">Transmembrane</keyword>
<feature type="transmembrane region" description="Helical" evidence="1">
    <location>
        <begin position="6"/>
        <end position="26"/>
    </location>
</feature>
<proteinExistence type="predicted"/>
<evidence type="ECO:0000256" key="1">
    <source>
        <dbReference type="SAM" id="Phobius"/>
    </source>
</evidence>
<protein>
    <submittedName>
        <fullName evidence="2">Uncharacterized protein</fullName>
    </submittedName>
</protein>
<evidence type="ECO:0000313" key="2">
    <source>
        <dbReference type="EMBL" id="MPL90897.1"/>
    </source>
</evidence>
<sequence>METITLIIACISTIILVWEFVIKNYYTKVEIQYYGILDDLINIENGQYVSIIIKNKGFKKIKVTKIFLSNDNKKGGFYFSDFDFPTEIEPSDLHAFFIDGKGTVQFLKEYHYDYVYIEIDHDRKNYTAKRVNIPDSRKFDIMTSISAEYTLYKKKKLISNPPRSQ</sequence>
<organism evidence="2">
    <name type="scientific">bioreactor metagenome</name>
    <dbReference type="NCBI Taxonomy" id="1076179"/>
    <lineage>
        <taxon>unclassified sequences</taxon>
        <taxon>metagenomes</taxon>
        <taxon>ecological metagenomes</taxon>
    </lineage>
</organism>
<reference evidence="2" key="1">
    <citation type="submission" date="2019-08" db="EMBL/GenBank/DDBJ databases">
        <authorList>
            <person name="Kucharzyk K."/>
            <person name="Murdoch R.W."/>
            <person name="Higgins S."/>
            <person name="Loffler F."/>
        </authorList>
    </citation>
    <scope>NUCLEOTIDE SEQUENCE</scope>
</reference>
<comment type="caution">
    <text evidence="2">The sequence shown here is derived from an EMBL/GenBank/DDBJ whole genome shotgun (WGS) entry which is preliminary data.</text>
</comment>